<dbReference type="InterPro" id="IPR018389">
    <property type="entry name" value="DctP_fam"/>
</dbReference>
<dbReference type="EMBL" id="VTWH01000001">
    <property type="protein sequence ID" value="KAA0972007.1"/>
    <property type="molecule type" value="Genomic_DNA"/>
</dbReference>
<evidence type="ECO:0000313" key="3">
    <source>
        <dbReference type="EMBL" id="KAA0972007.1"/>
    </source>
</evidence>
<accession>A0A5B0DYW2</accession>
<evidence type="ECO:0000313" key="4">
    <source>
        <dbReference type="Proteomes" id="UP000324738"/>
    </source>
</evidence>
<dbReference type="GO" id="GO:0055085">
    <property type="term" value="P:transmembrane transport"/>
    <property type="evidence" value="ECO:0007669"/>
    <property type="project" value="InterPro"/>
</dbReference>
<organism evidence="3 4">
    <name type="scientific">Aureimonas fodinaquatilis</name>
    <dbReference type="NCBI Taxonomy" id="2565783"/>
    <lineage>
        <taxon>Bacteria</taxon>
        <taxon>Pseudomonadati</taxon>
        <taxon>Pseudomonadota</taxon>
        <taxon>Alphaproteobacteria</taxon>
        <taxon>Hyphomicrobiales</taxon>
        <taxon>Aurantimonadaceae</taxon>
        <taxon>Aureimonas</taxon>
    </lineage>
</organism>
<sequence>MRKLILAATVAGATMAGSANSAELTGSIWFPDTHPLTSAGYLDWAKQVNEASGGDLSIRVFTGTALLPAGAHLSGLRDGIAGLTYHAGTYTPSDLPEDNVLAVLGIGLEDNIVIAAAVTDFYMNDPGMKAMFDRHGLVFLSGYATPPYILMCTSKVESLADIRGKRIRMPGAIHAQFADRIGAVAVSVPSTEMFTGLERGQLDCAANAANDLRSRSLWDVAKHVTTIDLGSYFSGWHHAANADSWAGLSDEQRRIILDTLTDAVVNSTIEYTRTSEASLAEAPDHGVTIYEPSADLQGALDEFNQNEVAQIAVGEGTNVFNMQGTEELIERFQGAVQKWRGLYEGVDRTDADALRTILYDNLYSQVDESSYGL</sequence>
<dbReference type="Gene3D" id="3.40.190.170">
    <property type="entry name" value="Bacterial extracellular solute-binding protein, family 7"/>
    <property type="match status" value="1"/>
</dbReference>
<dbReference type="RefSeq" id="WP_149297309.1">
    <property type="nucleotide sequence ID" value="NZ_VTWH01000001.1"/>
</dbReference>
<dbReference type="PANTHER" id="PTHR33376">
    <property type="match status" value="1"/>
</dbReference>
<dbReference type="PANTHER" id="PTHR33376:SF15">
    <property type="entry name" value="BLL6794 PROTEIN"/>
    <property type="match status" value="1"/>
</dbReference>
<dbReference type="OrthoDB" id="7822595at2"/>
<dbReference type="InterPro" id="IPR038404">
    <property type="entry name" value="TRAP_DctP_sf"/>
</dbReference>
<dbReference type="Pfam" id="PF03480">
    <property type="entry name" value="DctP"/>
    <property type="match status" value="1"/>
</dbReference>
<dbReference type="AlphaFoldDB" id="A0A5B0DYW2"/>
<feature type="signal peptide" evidence="2">
    <location>
        <begin position="1"/>
        <end position="21"/>
    </location>
</feature>
<name>A0A5B0DYW2_9HYPH</name>
<reference evidence="3 4" key="1">
    <citation type="submission" date="2019-08" db="EMBL/GenBank/DDBJ databases">
        <title>Aureimonas fodiniaquatilis sp. nov., isolated from a coal mine wastewater.</title>
        <authorList>
            <person name="Kim W."/>
        </authorList>
    </citation>
    <scope>NUCLEOTIDE SEQUENCE [LARGE SCALE GENOMIC DNA]</scope>
    <source>
        <strain evidence="3 4">CAU 1482</strain>
    </source>
</reference>
<dbReference type="Proteomes" id="UP000324738">
    <property type="component" value="Unassembled WGS sequence"/>
</dbReference>
<gene>
    <name evidence="3" type="ORF">FPY71_02475</name>
</gene>
<evidence type="ECO:0000256" key="1">
    <source>
        <dbReference type="ARBA" id="ARBA00022729"/>
    </source>
</evidence>
<keyword evidence="4" id="KW-1185">Reference proteome</keyword>
<protein>
    <submittedName>
        <fullName evidence="3">C4-dicarboxylate ABC transporter</fullName>
    </submittedName>
</protein>
<dbReference type="NCBIfam" id="NF037995">
    <property type="entry name" value="TRAP_S1"/>
    <property type="match status" value="1"/>
</dbReference>
<dbReference type="CDD" id="cd13666">
    <property type="entry name" value="PBP2_TRAP_DctP_like_1"/>
    <property type="match status" value="1"/>
</dbReference>
<evidence type="ECO:0000256" key="2">
    <source>
        <dbReference type="SAM" id="SignalP"/>
    </source>
</evidence>
<keyword evidence="1 2" id="KW-0732">Signal</keyword>
<comment type="caution">
    <text evidence="3">The sequence shown here is derived from an EMBL/GenBank/DDBJ whole genome shotgun (WGS) entry which is preliminary data.</text>
</comment>
<feature type="chain" id="PRO_5023074438" evidence="2">
    <location>
        <begin position="22"/>
        <end position="373"/>
    </location>
</feature>
<proteinExistence type="predicted"/>